<keyword evidence="4 7" id="KW-0547">Nucleotide-binding</keyword>
<dbReference type="GeneID" id="24132352"/>
<dbReference type="GO" id="GO:0005737">
    <property type="term" value="C:cytoplasm"/>
    <property type="evidence" value="ECO:0007669"/>
    <property type="project" value="UniProtKB-ARBA"/>
</dbReference>
<keyword evidence="5 11" id="KW-0418">Kinase</keyword>
<dbReference type="KEGG" id="spar:SPRG_10233"/>
<dbReference type="PRINTS" id="PR00109">
    <property type="entry name" value="TYRKINASE"/>
</dbReference>
<evidence type="ECO:0000256" key="6">
    <source>
        <dbReference type="ARBA" id="ARBA00022840"/>
    </source>
</evidence>
<dbReference type="SMART" id="SM00233">
    <property type="entry name" value="PH"/>
    <property type="match status" value="1"/>
</dbReference>
<dbReference type="Pfam" id="PF00169">
    <property type="entry name" value="PH"/>
    <property type="match status" value="1"/>
</dbReference>
<accession>A0A067C1S8</accession>
<organism evidence="11 12">
    <name type="scientific">Saprolegnia parasitica (strain CBS 223.65)</name>
    <dbReference type="NCBI Taxonomy" id="695850"/>
    <lineage>
        <taxon>Eukaryota</taxon>
        <taxon>Sar</taxon>
        <taxon>Stramenopiles</taxon>
        <taxon>Oomycota</taxon>
        <taxon>Saprolegniomycetes</taxon>
        <taxon>Saprolegniales</taxon>
        <taxon>Saprolegniaceae</taxon>
        <taxon>Saprolegnia</taxon>
    </lineage>
</organism>
<feature type="domain" description="SAM" evidence="10">
    <location>
        <begin position="456"/>
        <end position="519"/>
    </location>
</feature>
<dbReference type="Pfam" id="PF00069">
    <property type="entry name" value="Pkinase"/>
    <property type="match status" value="1"/>
</dbReference>
<dbReference type="InterPro" id="IPR011993">
    <property type="entry name" value="PH-like_dom_sf"/>
</dbReference>
<dbReference type="Proteomes" id="UP000030745">
    <property type="component" value="Unassembled WGS sequence"/>
</dbReference>
<evidence type="ECO:0000256" key="7">
    <source>
        <dbReference type="PROSITE-ProRule" id="PRU10141"/>
    </source>
</evidence>
<dbReference type="Gene3D" id="3.30.200.20">
    <property type="entry name" value="Phosphorylase Kinase, domain 1"/>
    <property type="match status" value="1"/>
</dbReference>
<dbReference type="InterPro" id="IPR001660">
    <property type="entry name" value="SAM"/>
</dbReference>
<dbReference type="InterPro" id="IPR017441">
    <property type="entry name" value="Protein_kinase_ATP_BS"/>
</dbReference>
<dbReference type="GO" id="GO:0004674">
    <property type="term" value="F:protein serine/threonine kinase activity"/>
    <property type="evidence" value="ECO:0007669"/>
    <property type="project" value="UniProtKB-KW"/>
</dbReference>
<dbReference type="Gene3D" id="1.10.150.50">
    <property type="entry name" value="Transcription Factor, Ets-1"/>
    <property type="match status" value="1"/>
</dbReference>
<keyword evidence="6 7" id="KW-0067">ATP-binding</keyword>
<dbReference type="VEuPathDB" id="FungiDB:SPRG_10233"/>
<dbReference type="Gene3D" id="2.30.29.30">
    <property type="entry name" value="Pleckstrin-homology domain (PH domain)/Phosphotyrosine-binding domain (PTB)"/>
    <property type="match status" value="1"/>
</dbReference>
<dbReference type="PANTHER" id="PTHR46485:SF5">
    <property type="entry name" value="CENTER DIVIDER, ISOFORM A"/>
    <property type="match status" value="1"/>
</dbReference>
<dbReference type="PANTHER" id="PTHR46485">
    <property type="entry name" value="LIM DOMAIN KINASE 1"/>
    <property type="match status" value="1"/>
</dbReference>
<feature type="binding site" evidence="7">
    <location>
        <position position="64"/>
    </location>
    <ligand>
        <name>ATP</name>
        <dbReference type="ChEBI" id="CHEBI:30616"/>
    </ligand>
</feature>
<dbReference type="SUPFAM" id="SSF50729">
    <property type="entry name" value="PH domain-like"/>
    <property type="match status" value="1"/>
</dbReference>
<sequence>MAKRPMWAEKLRRQLRRTFQMPPENQETATDLHAKRLALGPLIGSGAFSKVFAGAYDGAPVAIKRQKRDPQINDYIAREIAILRQLEHPRLLRFVGQVNQPDEVWIVTEYLKGGDVSKLLKKAAPVTWYQRVQIALDAAEALAYLHDHGFIHRDIKAANLLLDDDRRCKLCDFGFAREAQVDTSTKPRRRMSLCGTDAYMAPEIHFDEAYGEHADIFSLGVVIMELICLRHVGVDDFLPRTPAQQFRIDMNEFRRVTPSSCPVSFALLAEHCTSFEPSDRPHAGEVVEWLTELLADLRNDDDNNVECSPEMLDETEFSVAVRPAVDLDLDEPPAHAGALLKRAAHGLRRWRQRYVVIADSTLTYYTSQKIYDKLRGNDSFAPSPEHTLALADCKLKKKANRRFVLVQGAMRKEFQATSTIELQSWLAILDQAIAVATHAKHAPPKSPPMSPVSLHDEVYSWLRRLHMEQYAGAFKAKGFTTLDFLRETGLAEDDFNFLGIADTAHQTVLAAAALDLQTGHDN</sequence>
<dbReference type="Gene3D" id="1.10.510.10">
    <property type="entry name" value="Transferase(Phosphotransferase) domain 1"/>
    <property type="match status" value="1"/>
</dbReference>
<dbReference type="SMART" id="SM00454">
    <property type="entry name" value="SAM"/>
    <property type="match status" value="1"/>
</dbReference>
<name>A0A067C1S8_SAPPC</name>
<dbReference type="AlphaFoldDB" id="A0A067C1S8"/>
<feature type="domain" description="Protein kinase" evidence="9">
    <location>
        <begin position="37"/>
        <end position="294"/>
    </location>
</feature>
<dbReference type="SMART" id="SM00220">
    <property type="entry name" value="S_TKc"/>
    <property type="match status" value="1"/>
</dbReference>
<evidence type="ECO:0000256" key="1">
    <source>
        <dbReference type="ARBA" id="ARBA00005843"/>
    </source>
</evidence>
<dbReference type="PROSITE" id="PS50105">
    <property type="entry name" value="SAM_DOMAIN"/>
    <property type="match status" value="1"/>
</dbReference>
<dbReference type="InterPro" id="IPR011009">
    <property type="entry name" value="Kinase-like_dom_sf"/>
</dbReference>
<reference evidence="11 12" key="1">
    <citation type="journal article" date="2013" name="PLoS Genet.">
        <title>Distinctive expansion of potential virulence genes in the genome of the oomycete fish pathogen Saprolegnia parasitica.</title>
        <authorList>
            <person name="Jiang R.H."/>
            <person name="de Bruijn I."/>
            <person name="Haas B.J."/>
            <person name="Belmonte R."/>
            <person name="Lobach L."/>
            <person name="Christie J."/>
            <person name="van den Ackerveken G."/>
            <person name="Bottin A."/>
            <person name="Bulone V."/>
            <person name="Diaz-Moreno S.M."/>
            <person name="Dumas B."/>
            <person name="Fan L."/>
            <person name="Gaulin E."/>
            <person name="Govers F."/>
            <person name="Grenville-Briggs L.J."/>
            <person name="Horner N.R."/>
            <person name="Levin J.Z."/>
            <person name="Mammella M."/>
            <person name="Meijer H.J."/>
            <person name="Morris P."/>
            <person name="Nusbaum C."/>
            <person name="Oome S."/>
            <person name="Phillips A.J."/>
            <person name="van Rooyen D."/>
            <person name="Rzeszutek E."/>
            <person name="Saraiva M."/>
            <person name="Secombes C.J."/>
            <person name="Seidl M.F."/>
            <person name="Snel B."/>
            <person name="Stassen J.H."/>
            <person name="Sykes S."/>
            <person name="Tripathy S."/>
            <person name="van den Berg H."/>
            <person name="Vega-Arreguin J.C."/>
            <person name="Wawra S."/>
            <person name="Young S.K."/>
            <person name="Zeng Q."/>
            <person name="Dieguez-Uribeondo J."/>
            <person name="Russ C."/>
            <person name="Tyler B.M."/>
            <person name="van West P."/>
        </authorList>
    </citation>
    <scope>NUCLEOTIDE SEQUENCE [LARGE SCALE GENOMIC DNA]</scope>
    <source>
        <strain evidence="11 12">CBS 223.65</strain>
    </source>
</reference>
<dbReference type="STRING" id="695850.A0A067C1S8"/>
<dbReference type="SUPFAM" id="SSF47769">
    <property type="entry name" value="SAM/Pointed domain"/>
    <property type="match status" value="1"/>
</dbReference>
<dbReference type="InterPro" id="IPR001245">
    <property type="entry name" value="Ser-Thr/Tyr_kinase_cat_dom"/>
</dbReference>
<dbReference type="OMA" id="CCRVANS"/>
<evidence type="ECO:0000259" key="8">
    <source>
        <dbReference type="PROSITE" id="PS50003"/>
    </source>
</evidence>
<dbReference type="InterPro" id="IPR013761">
    <property type="entry name" value="SAM/pointed_sf"/>
</dbReference>
<keyword evidence="3" id="KW-0808">Transferase</keyword>
<evidence type="ECO:0000259" key="9">
    <source>
        <dbReference type="PROSITE" id="PS50011"/>
    </source>
</evidence>
<dbReference type="PROSITE" id="PS00107">
    <property type="entry name" value="PROTEIN_KINASE_ATP"/>
    <property type="match status" value="1"/>
</dbReference>
<evidence type="ECO:0000256" key="5">
    <source>
        <dbReference type="ARBA" id="ARBA00022777"/>
    </source>
</evidence>
<dbReference type="Pfam" id="PF00536">
    <property type="entry name" value="SAM_1"/>
    <property type="match status" value="1"/>
</dbReference>
<evidence type="ECO:0000313" key="12">
    <source>
        <dbReference type="Proteomes" id="UP000030745"/>
    </source>
</evidence>
<protein>
    <submittedName>
        <fullName evidence="11">TKL/LISK/LISK-DD1 protein kinase</fullName>
    </submittedName>
</protein>
<evidence type="ECO:0000259" key="10">
    <source>
        <dbReference type="PROSITE" id="PS50105"/>
    </source>
</evidence>
<keyword evidence="2" id="KW-0723">Serine/threonine-protein kinase</keyword>
<evidence type="ECO:0000256" key="2">
    <source>
        <dbReference type="ARBA" id="ARBA00022527"/>
    </source>
</evidence>
<dbReference type="SUPFAM" id="SSF56112">
    <property type="entry name" value="Protein kinase-like (PK-like)"/>
    <property type="match status" value="1"/>
</dbReference>
<dbReference type="InterPro" id="IPR008271">
    <property type="entry name" value="Ser/Thr_kinase_AS"/>
</dbReference>
<dbReference type="PROSITE" id="PS50003">
    <property type="entry name" value="PH_DOMAIN"/>
    <property type="match status" value="1"/>
</dbReference>
<keyword evidence="12" id="KW-1185">Reference proteome</keyword>
<feature type="domain" description="PH" evidence="8">
    <location>
        <begin position="332"/>
        <end position="434"/>
    </location>
</feature>
<evidence type="ECO:0000256" key="4">
    <source>
        <dbReference type="ARBA" id="ARBA00022741"/>
    </source>
</evidence>
<proteinExistence type="inferred from homology"/>
<gene>
    <name evidence="11" type="ORF">SPRG_10233</name>
</gene>
<evidence type="ECO:0000256" key="3">
    <source>
        <dbReference type="ARBA" id="ARBA00022679"/>
    </source>
</evidence>
<dbReference type="GO" id="GO:0005524">
    <property type="term" value="F:ATP binding"/>
    <property type="evidence" value="ECO:0007669"/>
    <property type="project" value="UniProtKB-UniRule"/>
</dbReference>
<dbReference type="InterPro" id="IPR000719">
    <property type="entry name" value="Prot_kinase_dom"/>
</dbReference>
<dbReference type="InterPro" id="IPR001849">
    <property type="entry name" value="PH_domain"/>
</dbReference>
<comment type="similarity">
    <text evidence="1">Belongs to the protein kinase superfamily. TKL Ser/Thr protein kinase family.</text>
</comment>
<dbReference type="OrthoDB" id="4062651at2759"/>
<dbReference type="InterPro" id="IPR050940">
    <property type="entry name" value="Actin_reg-Ser/Thr_kinase"/>
</dbReference>
<dbReference type="PROSITE" id="PS50011">
    <property type="entry name" value="PROTEIN_KINASE_DOM"/>
    <property type="match status" value="1"/>
</dbReference>
<dbReference type="PROSITE" id="PS00108">
    <property type="entry name" value="PROTEIN_KINASE_ST"/>
    <property type="match status" value="1"/>
</dbReference>
<evidence type="ECO:0000313" key="11">
    <source>
        <dbReference type="EMBL" id="KDO24699.1"/>
    </source>
</evidence>
<dbReference type="EMBL" id="KK583239">
    <property type="protein sequence ID" value="KDO24699.1"/>
    <property type="molecule type" value="Genomic_DNA"/>
</dbReference>
<dbReference type="RefSeq" id="XP_012204579.1">
    <property type="nucleotide sequence ID" value="XM_012349189.1"/>
</dbReference>